<dbReference type="GO" id="GO:0005829">
    <property type="term" value="C:cytosol"/>
    <property type="evidence" value="ECO:0007669"/>
    <property type="project" value="TreeGrafter"/>
</dbReference>
<dbReference type="Pfam" id="PF16187">
    <property type="entry name" value="Peptidase_M16_M"/>
    <property type="match status" value="3"/>
</dbReference>
<dbReference type="MEROPS" id="M16.A01"/>
<feature type="region of interest" description="Disordered" evidence="8">
    <location>
        <begin position="1049"/>
        <end position="1138"/>
    </location>
</feature>
<dbReference type="InterPro" id="IPR001431">
    <property type="entry name" value="Pept_M16_Zn_BS"/>
</dbReference>
<evidence type="ECO:0000256" key="1">
    <source>
        <dbReference type="ARBA" id="ARBA00001947"/>
    </source>
</evidence>
<dbReference type="FunFam" id="3.30.830.10:FF:000005">
    <property type="entry name" value="nardilysin isoform X1"/>
    <property type="match status" value="3"/>
</dbReference>
<evidence type="ECO:0000313" key="13">
    <source>
        <dbReference type="EnsemblPlants" id="ONIVA07G17630.1"/>
    </source>
</evidence>
<dbReference type="InterPro" id="IPR011765">
    <property type="entry name" value="Pept_M16_N"/>
</dbReference>
<evidence type="ECO:0000256" key="5">
    <source>
        <dbReference type="ARBA" id="ARBA00022801"/>
    </source>
</evidence>
<sequence length="3214" mass="366060">MSLWLIRPKPISPPLSRSRRRHRRARAKPTPRLRPPGARADSVSVSPVHARGGESEAAMDSRPREADAPAEPSGGSAPAAAANGEVEITKPRNDKRGYRRVVLPNALECLVISDPDTDKAAASMNVSVGYFCDPEGLPGLAHFLEHMLFYASEKYPIEDSYSKYIAEHGGSRNAFTSREHTNFFFDVNNDCLDDALDRFAQFFINPLMSPDAILREVNAVDSENQKNLLTDILRMSQLQKHICLESHPYHKFSTGNLNTLLVNPNKEGLDILEELIKFYSSHYSANLMQLVVYGKESLDNLQTLVENKFSDVRNTGRKRFSFYGHPCSSEHLQVLVKAVPIKQGHTLRILWPITPNIQHYKEGPCKMGYEFESRGSVVIRLTDVGHEHMEDIIGLLFRYITLLQTSGTPKWIFDELLTIRETGFHYRDKSPPSQYVVNISSNMQGREGRTREVTEEKGDPGSDDAVIFPPEDWLIASSVPSKFSPDAIQSILNDLTPDKVRIFWESKKFEGQTNLTEPWYGTSYSVEAVPPSIIQNWVNRAPMEDLHIPKPNIFIPSDLSLKNVEEKGSFPCMLRKTLFSRVWYKPDTMFFTPKAYIKMYFHCPLSRSSPESIVLTDMFTRLLMDYLNDYAYDAQVAGLYYAVKPNDTGFQITMVGYNDKMRTLLETVIGKIAAFEVKVDRFVVIKETITKAYENFKFQQPHQQASYYCSLILEEQKWTWDEKLAAISHTEASDLEKFLPYLLGKTFIESYFAGNMEPGEVKGVIQHVEDILFNAPVSLCKALPSSQHLTKRIVKLERGLRYYYPALCLNHQDENSSLLHYIQIHQDDLKQNVLLQLLALVAKQPAFHQLRSVEQLGYITWLKQRNDSGVRALQFTIQSTVKDPANLDARVEAFLKMFEGTLYQMPDIEFKSNVNTLINMKLEKYKNIREESAFFWREISEGTLKFDRKEAEVAALRDLKKEELIEFFDNHVKVNAPRKKILSIQVYGRLHTNEYEKVVHDEPQPHSYQITDIFSFRRSRPLYGSFKGDKIACISFDTFSTTLLFAGTEGDRDTSDHLGSTAPTSLSRGLAVPSQTQPNRNRPEASRTRPVHAIGGESAAADAMDSTSRPPETDAPAEAVPPAAAAAPAAKGDVEITRPRNDKRGYRRVVLPNDLECLLVSDPDTDKVLPASLAALYLDRDGEGGLVISWGFWLWLESCDYLFCLQAAASMNVSVGYFCDPEGLEGLAHFLEHMLFYASEKYPIEDSYSKYITEHGGSTNAFTTCEHTNFFFDVNHDCLDDALDRFAQFFIKPLLSADATLREIKAVDSENQKNLLSDPWRMNQLQNHISLESHPYHKFGTGNWDTLEVKPKEKGLDTRLELIKFYDSHYSANLMQLVVYGKESLDNLQTLVENKFCGVKNTGRERFSFPGHPCSSEHLQVLVKAVPIKQGHTLRILWPITPNIRHYKEGPCKYVSHLIGHEGEGSLFYVLKKLGWAMSLEAGEGDWSYEFSFFSVVIKLTDVGHEHMEDIVGLLFRYITLLQTSGTPKWIFDELQTICETGFHYRDKSPPIHYVANISSNMQIYPPEDWLIASSVPSKFSPDAIQGILNELTPDNVRIFWESKKFEGQTNLTEPWYGTSYSVEAVPPSIIQKWVEKAPVEDLHMPKPNIFLPSDLSLKNAEKASFPCMLRKTLFSRVWYKPDTMFFTPKAYIKMDFHCPLSRSSPESSVLTDVFTRLLMDYLNDYAYDAQVAGLYYGVRPNDTGFQITMVGYNDKMRTLLETVIGKIAEFEVKADRFSVIKETITKEYENFKFRQPYQQAFYYCSLILEEQTWAWDEELAAVSQIEASDLEKFLPHLLGKTFIESYFAGNMEPGAVKGVMQHVEDILFNAPVSLCKALPSSQHLTKRIVKLERGLRYYYPALCLNHQDENSCLLHYIQIHQDDLKKNVLLQLLALVAKQPAFHQLRSVEQLGYITLLRQKNDSGVRGLQFIIQSTVKDPANLDARVEAFLTMFEGTLYQMPDTEFKSNVNALIDMKLEKYKNIREESAFFWGEISEGTLKFDRKEVEVAALRDLKKEELIEFFNNHVKVNAPQKKILSIQVYGGLHSSEYEKIVHDEPQPNSYQITDIFSFRRSRPLYGSYKGEASPPPPELEGVVWETGRATAGRIVSLVVGVAVERRRGGGLQREVEMGLGTSTPTPTPPTASGGESAAAAMAGSRPARETTTDAPAEPSSDGAVAAAPSAAAAAEGDAEITRPRNDKRGYRRVVLPNALECLLVSDPDTDKVSVLSLAPSIGDVPGVLVPASWAAASMNVSVGYFCDPERLPGLAHFLEHMLFYASEKYPVEDDYSKYIAEHGGSTNAFTSRERTNFYFDVNNSCLDDALDRFAQFFIKPLISPDATLREINAVDSENKKNLLSDPLRMSQLQKHFCSESHPYHKFSTGNLDTLLVNPNKEGLDTLEELIKFYNSHYSANLMQLVVYGKESLDNLQNLVENKFSDVRNTGRESFSFHGHPCSSEHLQIIVKAVPIKEGHTLRIQWPITPNIQHYKEGPCKYVSRLVGHEGEGSLFYVLKNLGWAMSLYAWEGDWSYEFSFFNVVIQLTDVGYEHMEDIIGLLFRYIALLQTSGTRQWIFDELVAISEMGFHYRDKSPPIHYVVNISSNMQIFPPEDWLIASSVPSKFSPDAIQNILNDLTPDNARIFWESKKFEGQTNLTEPWYGTSYSVEAVTPSIIQKWVNMAPMEDLHIPKPNIFIPSDLSLKNVEEKGSFPCMLRKTMFSRVWYKPDTMFFTPKAYVKMDFHCPLSNSSPESTVLTDMFTRLIMDYLNDFAYDAQIAGLYYFIRPSDTGFQITMVGYNDKMRTLLDTVIGKIAEFEVKVDRFAVIKETIIKDYENFKFRQPYEQAFYYCSLILEEQTWAWDEKLAAVSHIEASDLQIFLPRLLGKTFIECYFAGNMEPGEAKSVIQHVEDTLFNAPISFCKALPPSQHLTKRIVKLERGWRYYYPALCLNHQDEKNSSILHYIQIHQDDLKQNVLLQLLALVAKQPAFHQLRSVEQLGYITVLTQRNDSGVRGLQFIIQSTVKDPSNLDDRVEAFLNMFEGTLYQMPDEEFKSNVNALIDMKLEKYKNIREESAFFWKEISEGTLKFDRKEAEVAALRDLNKEELIEFFNNHVKVNAPQKKILSIQVYGGLHSSEYEKIVHDEPQPHSYQITDIFSFRRSRPLYGSFKGGVGQMKL</sequence>
<proteinExistence type="inferred from homology"/>
<dbReference type="Proteomes" id="UP000006591">
    <property type="component" value="Chromosome 7"/>
</dbReference>
<evidence type="ECO:0000256" key="4">
    <source>
        <dbReference type="ARBA" id="ARBA00022723"/>
    </source>
</evidence>
<feature type="domain" description="Peptidase M16 C-terminal" evidence="10">
    <location>
        <begin position="1358"/>
        <end position="1537"/>
    </location>
</feature>
<keyword evidence="6" id="KW-0862">Zinc</keyword>
<feature type="domain" description="Peptidase M16 middle/third" evidence="11">
    <location>
        <begin position="2624"/>
        <end position="2904"/>
    </location>
</feature>
<dbReference type="GO" id="GO:0051603">
    <property type="term" value="P:proteolysis involved in protein catabolic process"/>
    <property type="evidence" value="ECO:0007669"/>
    <property type="project" value="TreeGrafter"/>
</dbReference>
<dbReference type="SUPFAM" id="SSF63411">
    <property type="entry name" value="LuxS/MPP-like metallohydrolase"/>
    <property type="match status" value="12"/>
</dbReference>
<feature type="domain" description="Peptidase M16 middle/third" evidence="11">
    <location>
        <begin position="424"/>
        <end position="726"/>
    </location>
</feature>
<evidence type="ECO:0008006" key="15">
    <source>
        <dbReference type="Google" id="ProtNLM"/>
    </source>
</evidence>
<dbReference type="FunFam" id="3.30.830.10:FF:000028">
    <property type="entry name" value="Insulin-degrading enzyme-like 1 peroxisomal"/>
    <property type="match status" value="3"/>
</dbReference>
<dbReference type="Gramene" id="ONIVA07G17630.1">
    <property type="protein sequence ID" value="ONIVA07G17630.1"/>
    <property type="gene ID" value="ONIVA07G17630"/>
</dbReference>
<evidence type="ECO:0000256" key="8">
    <source>
        <dbReference type="SAM" id="MobiDB-lite"/>
    </source>
</evidence>
<dbReference type="InterPro" id="IPR054734">
    <property type="entry name" value="PqqF-like_C_4"/>
</dbReference>
<dbReference type="InterPro" id="IPR032632">
    <property type="entry name" value="Peptidase_M16_M"/>
</dbReference>
<evidence type="ECO:0000256" key="2">
    <source>
        <dbReference type="ARBA" id="ARBA00007261"/>
    </source>
</evidence>
<accession>A0A0E0I2J4</accession>
<dbReference type="HOGENOM" id="CLU_000506_0_0_1"/>
<keyword evidence="4" id="KW-0479">Metal-binding</keyword>
<feature type="domain" description="Peptidase M16 N-terminal" evidence="9">
    <location>
        <begin position="111"/>
        <end position="242"/>
    </location>
</feature>
<evidence type="ECO:0000256" key="6">
    <source>
        <dbReference type="ARBA" id="ARBA00022833"/>
    </source>
</evidence>
<feature type="domain" description="Peptidase M16 N-terminal" evidence="9">
    <location>
        <begin position="1207"/>
        <end position="1329"/>
    </location>
</feature>
<evidence type="ECO:0000256" key="7">
    <source>
        <dbReference type="ARBA" id="ARBA00023049"/>
    </source>
</evidence>
<dbReference type="InterPro" id="IPR050626">
    <property type="entry name" value="Peptidase_M16"/>
</dbReference>
<feature type="compositionally biased region" description="Polar residues" evidence="8">
    <location>
        <begin position="1057"/>
        <end position="1080"/>
    </location>
</feature>
<name>A0A0E0I2J4_ORYNI</name>
<dbReference type="STRING" id="4536.A0A0E0I2J4"/>
<feature type="compositionally biased region" description="Low complexity" evidence="8">
    <location>
        <begin position="1116"/>
        <end position="1130"/>
    </location>
</feature>
<feature type="domain" description="Coenzyme PQQ synthesis protein F-like C-terminal lobe" evidence="12">
    <location>
        <begin position="1933"/>
        <end position="2032"/>
    </location>
</feature>
<dbReference type="GO" id="GO:0005739">
    <property type="term" value="C:mitochondrion"/>
    <property type="evidence" value="ECO:0007669"/>
    <property type="project" value="TreeGrafter"/>
</dbReference>
<dbReference type="EnsemblPlants" id="ONIVA07G17630.1">
    <property type="protein sequence ID" value="ONIVA07G17630.1"/>
    <property type="gene ID" value="ONIVA07G17630"/>
</dbReference>
<dbReference type="OMA" id="QTQPNRN"/>
<feature type="compositionally biased region" description="Low complexity" evidence="8">
    <location>
        <begin position="2212"/>
        <end position="2229"/>
    </location>
</feature>
<dbReference type="GO" id="GO:0004222">
    <property type="term" value="F:metalloendopeptidase activity"/>
    <property type="evidence" value="ECO:0007669"/>
    <property type="project" value="InterPro"/>
</dbReference>
<keyword evidence="3" id="KW-0645">Protease</keyword>
<keyword evidence="5" id="KW-0378">Hydrolase</keyword>
<comment type="similarity">
    <text evidence="2">Belongs to the peptidase M16 family.</text>
</comment>
<protein>
    <recommendedName>
        <fullName evidence="15">Peptidase M16 N-terminal domain-containing protein</fullName>
    </recommendedName>
</protein>
<evidence type="ECO:0000259" key="11">
    <source>
        <dbReference type="Pfam" id="PF16187"/>
    </source>
</evidence>
<dbReference type="Pfam" id="PF22456">
    <property type="entry name" value="PqqF-like_C_4"/>
    <property type="match status" value="3"/>
</dbReference>
<keyword evidence="7" id="KW-0482">Metalloprotease</keyword>
<evidence type="ECO:0000259" key="10">
    <source>
        <dbReference type="Pfam" id="PF05193"/>
    </source>
</evidence>
<reference evidence="13" key="1">
    <citation type="submission" date="2015-04" db="UniProtKB">
        <authorList>
            <consortium name="EnsemblPlants"/>
        </authorList>
    </citation>
    <scope>IDENTIFICATION</scope>
    <source>
        <strain evidence="13">SL10</strain>
    </source>
</reference>
<feature type="domain" description="Peptidase M16 middle/third" evidence="11">
    <location>
        <begin position="1543"/>
        <end position="1822"/>
    </location>
</feature>
<feature type="compositionally biased region" description="Low complexity" evidence="8">
    <location>
        <begin position="2184"/>
        <end position="2199"/>
    </location>
</feature>
<organism evidence="13">
    <name type="scientific">Oryza nivara</name>
    <name type="common">Indian wild rice</name>
    <name type="synonym">Oryza sativa f. spontanea</name>
    <dbReference type="NCBI Taxonomy" id="4536"/>
    <lineage>
        <taxon>Eukaryota</taxon>
        <taxon>Viridiplantae</taxon>
        <taxon>Streptophyta</taxon>
        <taxon>Embryophyta</taxon>
        <taxon>Tracheophyta</taxon>
        <taxon>Spermatophyta</taxon>
        <taxon>Magnoliopsida</taxon>
        <taxon>Liliopsida</taxon>
        <taxon>Poales</taxon>
        <taxon>Poaceae</taxon>
        <taxon>BOP clade</taxon>
        <taxon>Oryzoideae</taxon>
        <taxon>Oryzeae</taxon>
        <taxon>Oryzinae</taxon>
        <taxon>Oryza</taxon>
    </lineage>
</organism>
<dbReference type="GO" id="GO:0043171">
    <property type="term" value="P:peptide catabolic process"/>
    <property type="evidence" value="ECO:0007669"/>
    <property type="project" value="TreeGrafter"/>
</dbReference>
<feature type="domain" description="Coenzyme PQQ synthesis protein F-like C-terminal lobe" evidence="12">
    <location>
        <begin position="3016"/>
        <end position="3115"/>
    </location>
</feature>
<comment type="cofactor">
    <cofactor evidence="1">
        <name>Zn(2+)</name>
        <dbReference type="ChEBI" id="CHEBI:29105"/>
    </cofactor>
</comment>
<dbReference type="InterPro" id="IPR011249">
    <property type="entry name" value="Metalloenz_LuxS/M16"/>
</dbReference>
<reference evidence="13" key="2">
    <citation type="submission" date="2018-04" db="EMBL/GenBank/DDBJ databases">
        <title>OnivRS2 (Oryza nivara Reference Sequence Version 2).</title>
        <authorList>
            <person name="Zhang J."/>
            <person name="Kudrna D."/>
            <person name="Lee S."/>
            <person name="Talag J."/>
            <person name="Rajasekar S."/>
            <person name="Welchert J."/>
            <person name="Hsing Y.-I."/>
            <person name="Wing R.A."/>
        </authorList>
    </citation>
    <scope>NUCLEOTIDE SEQUENCE [LARGE SCALE GENOMIC DNA]</scope>
    <source>
        <strain evidence="13">SL10</strain>
    </source>
</reference>
<feature type="domain" description="Coenzyme PQQ synthesis protein F-like C-terminal lobe" evidence="12">
    <location>
        <begin position="837"/>
        <end position="936"/>
    </location>
</feature>
<feature type="compositionally biased region" description="Basic residues" evidence="8">
    <location>
        <begin position="17"/>
        <end position="31"/>
    </location>
</feature>
<evidence type="ECO:0000259" key="12">
    <source>
        <dbReference type="Pfam" id="PF22456"/>
    </source>
</evidence>
<dbReference type="GO" id="GO:0046872">
    <property type="term" value="F:metal ion binding"/>
    <property type="evidence" value="ECO:0007669"/>
    <property type="project" value="UniProtKB-KW"/>
</dbReference>
<dbReference type="Pfam" id="PF00675">
    <property type="entry name" value="Peptidase_M16"/>
    <property type="match status" value="3"/>
</dbReference>
<feature type="region of interest" description="Disordered" evidence="8">
    <location>
        <begin position="1"/>
        <end position="92"/>
    </location>
</feature>
<dbReference type="eggNOG" id="KOG0959">
    <property type="taxonomic scope" value="Eukaryota"/>
</dbReference>
<dbReference type="InterPro" id="IPR007863">
    <property type="entry name" value="Peptidase_M16_C"/>
</dbReference>
<feature type="domain" description="Peptidase M16 C-terminal" evidence="10">
    <location>
        <begin position="2439"/>
        <end position="2618"/>
    </location>
</feature>
<evidence type="ECO:0000313" key="14">
    <source>
        <dbReference type="Proteomes" id="UP000006591"/>
    </source>
</evidence>
<dbReference type="Gene3D" id="3.30.830.10">
    <property type="entry name" value="Metalloenzyme, LuxS/M16 peptidase-like"/>
    <property type="match status" value="13"/>
</dbReference>
<dbReference type="FunFam" id="3.30.830.10:FF:000004">
    <property type="entry name" value="Putative insulin-degrading enzyme"/>
    <property type="match status" value="3"/>
</dbReference>
<feature type="domain" description="Peptidase M16 N-terminal" evidence="9">
    <location>
        <begin position="2286"/>
        <end position="2409"/>
    </location>
</feature>
<dbReference type="PANTHER" id="PTHR43690:SF18">
    <property type="entry name" value="INSULIN-DEGRADING ENZYME-RELATED"/>
    <property type="match status" value="1"/>
</dbReference>
<keyword evidence="14" id="KW-1185">Reference proteome</keyword>
<feature type="domain" description="Peptidase M16 C-terminal" evidence="10">
    <location>
        <begin position="272"/>
        <end position="362"/>
    </location>
</feature>
<feature type="region of interest" description="Disordered" evidence="8">
    <location>
        <begin position="2166"/>
        <end position="2238"/>
    </location>
</feature>
<dbReference type="PROSITE" id="PS00143">
    <property type="entry name" value="INSULINASE"/>
    <property type="match status" value="3"/>
</dbReference>
<evidence type="ECO:0000256" key="3">
    <source>
        <dbReference type="ARBA" id="ARBA00022670"/>
    </source>
</evidence>
<feature type="compositionally biased region" description="Low complexity" evidence="8">
    <location>
        <begin position="69"/>
        <end position="85"/>
    </location>
</feature>
<feature type="compositionally biased region" description="Basic and acidic residues" evidence="8">
    <location>
        <begin position="51"/>
        <end position="67"/>
    </location>
</feature>
<dbReference type="FunFam" id="3.30.830.10:FF:000003">
    <property type="entry name" value="Insulin-degrading enzyme"/>
    <property type="match status" value="3"/>
</dbReference>
<dbReference type="Pfam" id="PF05193">
    <property type="entry name" value="Peptidase_M16_C"/>
    <property type="match status" value="3"/>
</dbReference>
<dbReference type="PANTHER" id="PTHR43690">
    <property type="entry name" value="NARDILYSIN"/>
    <property type="match status" value="1"/>
</dbReference>
<evidence type="ECO:0000259" key="9">
    <source>
        <dbReference type="Pfam" id="PF00675"/>
    </source>
</evidence>